<reference evidence="1 2" key="1">
    <citation type="journal article" date="2015" name="Genome Biol. Evol.">
        <title>Comparative Genomics of a Bacterivorous Green Alga Reveals Evolutionary Causalities and Consequences of Phago-Mixotrophic Mode of Nutrition.</title>
        <authorList>
            <person name="Burns J.A."/>
            <person name="Paasch A."/>
            <person name="Narechania A."/>
            <person name="Kim E."/>
        </authorList>
    </citation>
    <scope>NUCLEOTIDE SEQUENCE [LARGE SCALE GENOMIC DNA]</scope>
    <source>
        <strain evidence="1 2">PLY_AMNH</strain>
    </source>
</reference>
<dbReference type="EMBL" id="LGRX02025926">
    <property type="protein sequence ID" value="KAK3251629.1"/>
    <property type="molecule type" value="Genomic_DNA"/>
</dbReference>
<evidence type="ECO:0000313" key="1">
    <source>
        <dbReference type="EMBL" id="KAK3251629.1"/>
    </source>
</evidence>
<sequence length="282" mass="30367">MEDLATFSSPQSHDAAEVAGGFALLQRMIQHAEGVAHNESRLDTSVHEAWPKSIGAIHGDSSDTHQPLLRAPADGEVKMTSVSLPEGDVLISAQTAAPGASPDINSAGDGRTCSMEIASMWDNNIRQVRGVGHYGARQQFKPATSQICEIKALAASTNEGDALCESCLHSVLQDMLSEQADSEPGVWAEIMYDTKGKRRPNPTIVLNVYLNTGLQLQEPVAKWNIGVQYDSEHLQYVSVNAGSSMWELRTTDDQGARIGLTRPALVQIAYCAHNSAISQVCI</sequence>
<organism evidence="1 2">
    <name type="scientific">Cymbomonas tetramitiformis</name>
    <dbReference type="NCBI Taxonomy" id="36881"/>
    <lineage>
        <taxon>Eukaryota</taxon>
        <taxon>Viridiplantae</taxon>
        <taxon>Chlorophyta</taxon>
        <taxon>Pyramimonadophyceae</taxon>
        <taxon>Pyramimonadales</taxon>
        <taxon>Pyramimonadaceae</taxon>
        <taxon>Cymbomonas</taxon>
    </lineage>
</organism>
<dbReference type="AlphaFoldDB" id="A0AAE0CC79"/>
<evidence type="ECO:0000313" key="2">
    <source>
        <dbReference type="Proteomes" id="UP001190700"/>
    </source>
</evidence>
<proteinExistence type="predicted"/>
<name>A0AAE0CC79_9CHLO</name>
<accession>A0AAE0CC79</accession>
<gene>
    <name evidence="1" type="ORF">CYMTET_39031</name>
</gene>
<keyword evidence="2" id="KW-1185">Reference proteome</keyword>
<dbReference type="Proteomes" id="UP001190700">
    <property type="component" value="Unassembled WGS sequence"/>
</dbReference>
<protein>
    <submittedName>
        <fullName evidence="1">Uncharacterized protein</fullName>
    </submittedName>
</protein>
<comment type="caution">
    <text evidence="1">The sequence shown here is derived from an EMBL/GenBank/DDBJ whole genome shotgun (WGS) entry which is preliminary data.</text>
</comment>